<accession>A0ABN2U632</accession>
<dbReference type="RefSeq" id="WP_343956085.1">
    <property type="nucleotide sequence ID" value="NZ_BAAAMN010000009.1"/>
</dbReference>
<proteinExistence type="predicted"/>
<sequence>MHGLVAIWLRDGWKRQDPRGSTNGTSAEFNLAREQLAWAADESLGEVDYPWLFAEPAQQVVDALRQAPAVSKAVLPQALSGK</sequence>
<gene>
    <name evidence="1" type="ORF">GCM10009720_05770</name>
</gene>
<name>A0ABN2U632_9MICC</name>
<keyword evidence="2" id="KW-1185">Reference proteome</keyword>
<evidence type="ECO:0000313" key="2">
    <source>
        <dbReference type="Proteomes" id="UP001501461"/>
    </source>
</evidence>
<comment type="caution">
    <text evidence="1">The sequence shown here is derived from an EMBL/GenBank/DDBJ whole genome shotgun (WGS) entry which is preliminary data.</text>
</comment>
<reference evidence="1 2" key="1">
    <citation type="journal article" date="2019" name="Int. J. Syst. Evol. Microbiol.">
        <title>The Global Catalogue of Microorganisms (GCM) 10K type strain sequencing project: providing services to taxonomists for standard genome sequencing and annotation.</title>
        <authorList>
            <consortium name="The Broad Institute Genomics Platform"/>
            <consortium name="The Broad Institute Genome Sequencing Center for Infectious Disease"/>
            <person name="Wu L."/>
            <person name="Ma J."/>
        </authorList>
    </citation>
    <scope>NUCLEOTIDE SEQUENCE [LARGE SCALE GENOMIC DNA]</scope>
    <source>
        <strain evidence="1 2">JCM 13595</strain>
    </source>
</reference>
<dbReference type="EMBL" id="BAAAMN010000009">
    <property type="protein sequence ID" value="GAA2028802.1"/>
    <property type="molecule type" value="Genomic_DNA"/>
</dbReference>
<protein>
    <submittedName>
        <fullName evidence="1">Uncharacterized protein</fullName>
    </submittedName>
</protein>
<dbReference type="Proteomes" id="UP001501461">
    <property type="component" value="Unassembled WGS sequence"/>
</dbReference>
<organism evidence="1 2">
    <name type="scientific">Yaniella flava</name>
    <dbReference type="NCBI Taxonomy" id="287930"/>
    <lineage>
        <taxon>Bacteria</taxon>
        <taxon>Bacillati</taxon>
        <taxon>Actinomycetota</taxon>
        <taxon>Actinomycetes</taxon>
        <taxon>Micrococcales</taxon>
        <taxon>Micrococcaceae</taxon>
        <taxon>Yaniella</taxon>
    </lineage>
</organism>
<evidence type="ECO:0000313" key="1">
    <source>
        <dbReference type="EMBL" id="GAA2028802.1"/>
    </source>
</evidence>